<dbReference type="Proteomes" id="UP000595437">
    <property type="component" value="Chromosome 5"/>
</dbReference>
<keyword evidence="2" id="KW-1185">Reference proteome</keyword>
<dbReference type="AlphaFoldDB" id="A0A7T8QUD1"/>
<evidence type="ECO:0000313" key="2">
    <source>
        <dbReference type="Proteomes" id="UP000595437"/>
    </source>
</evidence>
<protein>
    <submittedName>
        <fullName evidence="1">Uncharacterized protein</fullName>
    </submittedName>
</protein>
<evidence type="ECO:0000313" key="1">
    <source>
        <dbReference type="EMBL" id="QQP55415.1"/>
    </source>
</evidence>
<gene>
    <name evidence="1" type="ORF">FKW44_008579</name>
</gene>
<reference evidence="2" key="1">
    <citation type="submission" date="2021-01" db="EMBL/GenBank/DDBJ databases">
        <title>Caligus Genome Assembly.</title>
        <authorList>
            <person name="Gallardo-Escarate C."/>
        </authorList>
    </citation>
    <scope>NUCLEOTIDE SEQUENCE [LARGE SCALE GENOMIC DNA]</scope>
</reference>
<organism evidence="1 2">
    <name type="scientific">Caligus rogercresseyi</name>
    <name type="common">Sea louse</name>
    <dbReference type="NCBI Taxonomy" id="217165"/>
    <lineage>
        <taxon>Eukaryota</taxon>
        <taxon>Metazoa</taxon>
        <taxon>Ecdysozoa</taxon>
        <taxon>Arthropoda</taxon>
        <taxon>Crustacea</taxon>
        <taxon>Multicrustacea</taxon>
        <taxon>Hexanauplia</taxon>
        <taxon>Copepoda</taxon>
        <taxon>Siphonostomatoida</taxon>
        <taxon>Caligidae</taxon>
        <taxon>Caligus</taxon>
    </lineage>
</organism>
<accession>A0A7T8QUD1</accession>
<sequence length="122" mass="13850">MFCFLNVGGLDDRSSSSLRIIIMFGLSSRGMKISDKTKALDFALLNTKALREAYKYEPIRPGEIRGILLGAAGRYAVFSLKIPLLDGSSWTFAAELIKHYPTQSHRFYQILRKIIKNFKKFA</sequence>
<name>A0A7T8QUD1_CALRO</name>
<proteinExistence type="predicted"/>
<dbReference type="EMBL" id="CP045894">
    <property type="protein sequence ID" value="QQP55415.1"/>
    <property type="molecule type" value="Genomic_DNA"/>
</dbReference>